<dbReference type="RefSeq" id="WP_008062375.1">
    <property type="nucleotide sequence ID" value="NZ_AFHG01000052.1"/>
</dbReference>
<evidence type="ECO:0000313" key="2">
    <source>
        <dbReference type="Proteomes" id="UP000005019"/>
    </source>
</evidence>
<organism evidence="1 2">
    <name type="scientific">Methyloversatilis universalis (strain ATCC BAA-1314 / DSM 25237 / JCM 13912 / CCUG 52030 / FAM5)</name>
    <dbReference type="NCBI Taxonomy" id="1000565"/>
    <lineage>
        <taxon>Bacteria</taxon>
        <taxon>Pseudomonadati</taxon>
        <taxon>Pseudomonadota</taxon>
        <taxon>Betaproteobacteria</taxon>
        <taxon>Nitrosomonadales</taxon>
        <taxon>Sterolibacteriaceae</taxon>
        <taxon>Methyloversatilis</taxon>
    </lineage>
</organism>
<accession>F5REA6</accession>
<sequence>MSKNPEQDFDFDVWKELAHSDPQTYFAERRRVIEQFINTCPPDKQAVLRDLQVRIDAHRAMAGSPNQSLRELSRMMEDYLLALSERLMALHRETSSLQTSLRQGLRGSN</sequence>
<protein>
    <recommendedName>
        <fullName evidence="3">DUF3135 domain-containing protein</fullName>
    </recommendedName>
</protein>
<dbReference type="AlphaFoldDB" id="F5REA6"/>
<comment type="caution">
    <text evidence="1">The sequence shown here is derived from an EMBL/GenBank/DDBJ whole genome shotgun (WGS) entry which is preliminary data.</text>
</comment>
<reference evidence="1 2" key="1">
    <citation type="journal article" date="2011" name="J. Bacteriol.">
        <title>Genome sequence of Methyloversatilis universalis FAM5T, a methylotrophic representative of the order Rhodocyclales.</title>
        <authorList>
            <person name="Kittichotirat W."/>
            <person name="Good N.M."/>
            <person name="Hall R."/>
            <person name="Bringel F."/>
            <person name="Lajus A."/>
            <person name="Medigue C."/>
            <person name="Smalley N.E."/>
            <person name="Beck D."/>
            <person name="Bumgarner R."/>
            <person name="Vuilleumier S."/>
            <person name="Kalyuzhnaya M.G."/>
        </authorList>
    </citation>
    <scope>NUCLEOTIDE SEQUENCE [LARGE SCALE GENOMIC DNA]</scope>
    <source>
        <strain evidence="2">ATCC BAA-1314 / JCM 13912 / FAM5</strain>
    </source>
</reference>
<proteinExistence type="predicted"/>
<name>F5REA6_METUF</name>
<evidence type="ECO:0008006" key="3">
    <source>
        <dbReference type="Google" id="ProtNLM"/>
    </source>
</evidence>
<dbReference type="OrthoDB" id="9181737at2"/>
<dbReference type="EMBL" id="AFHG01000052">
    <property type="protein sequence ID" value="EGK71237.1"/>
    <property type="molecule type" value="Genomic_DNA"/>
</dbReference>
<dbReference type="Pfam" id="PF11333">
    <property type="entry name" value="DUF3135"/>
    <property type="match status" value="1"/>
</dbReference>
<keyword evidence="2" id="KW-1185">Reference proteome</keyword>
<dbReference type="InterPro" id="IPR021482">
    <property type="entry name" value="DUF3135"/>
</dbReference>
<dbReference type="eggNOG" id="ENOG5033M1H">
    <property type="taxonomic scope" value="Bacteria"/>
</dbReference>
<gene>
    <name evidence="1" type="ORF">METUNv1_02624</name>
</gene>
<dbReference type="Proteomes" id="UP000005019">
    <property type="component" value="Unassembled WGS sequence"/>
</dbReference>
<evidence type="ECO:0000313" key="1">
    <source>
        <dbReference type="EMBL" id="EGK71237.1"/>
    </source>
</evidence>